<proteinExistence type="predicted"/>
<dbReference type="WBParaSite" id="EEL_0000016701-mRNA-1">
    <property type="protein sequence ID" value="EEL_0000016701-mRNA-1"/>
    <property type="gene ID" value="EEL_0000016701"/>
</dbReference>
<evidence type="ECO:0000313" key="1">
    <source>
        <dbReference type="Proteomes" id="UP000050640"/>
    </source>
</evidence>
<accession>A0A0R3RFM4</accession>
<reference evidence="2" key="1">
    <citation type="submission" date="2017-02" db="UniProtKB">
        <authorList>
            <consortium name="WormBaseParasite"/>
        </authorList>
    </citation>
    <scope>IDENTIFICATION</scope>
</reference>
<protein>
    <submittedName>
        <fullName evidence="2">Meiosis inhibitor protein 1</fullName>
    </submittedName>
</protein>
<sequence>MSKEDSPSSAFNFISCSFSHECDIQNPLSSSVIRLIGMVLRGDSEKTVNEQTEISVKLYNESAAKSVSSYRFLLKGTDQNVNFPTTTLQDVNNRSTDEFLVQLLKAIEVCRSEVTTTFFCQLLLDFITCCKPSASLIRQRRIIRLDGTNSLIRCFVLFIAESVHCSCIDLLCSLLIMLYVRDKKFCLKVRLDGLIMLFQKKLLLLAKDKKMISVLQLCCCCIRSVQNARMFGRNQEFIKNLIAAIVSGTDTIAVARLTEILYVIIKFKNRLVMTTLESNDIFVILTKTFQKYVQQQFSEQAVLEICLFTVASLRNLIRLKRNRERLQAIGAMETFHSAISLINDDKEYLDDNSPLGPSIINLKASILLYLYLKRQT</sequence>
<evidence type="ECO:0000313" key="2">
    <source>
        <dbReference type="WBParaSite" id="EEL_0000016701-mRNA-1"/>
    </source>
</evidence>
<keyword evidence="1" id="KW-1185">Reference proteome</keyword>
<organism evidence="1 2">
    <name type="scientific">Elaeophora elaphi</name>
    <dbReference type="NCBI Taxonomy" id="1147741"/>
    <lineage>
        <taxon>Eukaryota</taxon>
        <taxon>Metazoa</taxon>
        <taxon>Ecdysozoa</taxon>
        <taxon>Nematoda</taxon>
        <taxon>Chromadorea</taxon>
        <taxon>Rhabditida</taxon>
        <taxon>Spirurina</taxon>
        <taxon>Spiruromorpha</taxon>
        <taxon>Filarioidea</taxon>
        <taxon>Onchocercidae</taxon>
        <taxon>Elaeophora</taxon>
    </lineage>
</organism>
<dbReference type="AlphaFoldDB" id="A0A0R3RFM4"/>
<dbReference type="Proteomes" id="UP000050640">
    <property type="component" value="Unplaced"/>
</dbReference>
<name>A0A0R3RFM4_9BILA</name>